<feature type="compositionally biased region" description="Low complexity" evidence="8">
    <location>
        <begin position="29"/>
        <end position="42"/>
    </location>
</feature>
<dbReference type="Pfam" id="PF08137">
    <property type="entry name" value="DVL"/>
    <property type="match status" value="1"/>
</dbReference>
<proteinExistence type="inferred from homology"/>
<dbReference type="Proteomes" id="UP000825729">
    <property type="component" value="Unassembled WGS sequence"/>
</dbReference>
<evidence type="ECO:0000256" key="7">
    <source>
        <dbReference type="ARBA" id="ARBA00024340"/>
    </source>
</evidence>
<evidence type="ECO:0000256" key="5">
    <source>
        <dbReference type="ARBA" id="ARBA00022989"/>
    </source>
</evidence>
<evidence type="ECO:0000256" key="6">
    <source>
        <dbReference type="ARBA" id="ARBA00023136"/>
    </source>
</evidence>
<evidence type="ECO:0000256" key="3">
    <source>
        <dbReference type="ARBA" id="ARBA00022475"/>
    </source>
</evidence>
<evidence type="ECO:0000256" key="1">
    <source>
        <dbReference type="ARBA" id="ARBA00004162"/>
    </source>
</evidence>
<comment type="similarity">
    <text evidence="7">Belongs to the DVL/RTFL small polypeptides family.</text>
</comment>
<dbReference type="GO" id="GO:0048367">
    <property type="term" value="P:shoot system development"/>
    <property type="evidence" value="ECO:0007669"/>
    <property type="project" value="UniProtKB-ARBA"/>
</dbReference>
<evidence type="ECO:0000256" key="4">
    <source>
        <dbReference type="ARBA" id="ARBA00022692"/>
    </source>
</evidence>
<evidence type="ECO:0000313" key="10">
    <source>
        <dbReference type="Proteomes" id="UP000825729"/>
    </source>
</evidence>
<dbReference type="GO" id="GO:0005886">
    <property type="term" value="C:plasma membrane"/>
    <property type="evidence" value="ECO:0007669"/>
    <property type="project" value="UniProtKB-SubCell"/>
</dbReference>
<organism evidence="9 10">
    <name type="scientific">Aristolochia fimbriata</name>
    <name type="common">White veined hardy Dutchman's pipe vine</name>
    <dbReference type="NCBI Taxonomy" id="158543"/>
    <lineage>
        <taxon>Eukaryota</taxon>
        <taxon>Viridiplantae</taxon>
        <taxon>Streptophyta</taxon>
        <taxon>Embryophyta</taxon>
        <taxon>Tracheophyta</taxon>
        <taxon>Spermatophyta</taxon>
        <taxon>Magnoliopsida</taxon>
        <taxon>Magnoliidae</taxon>
        <taxon>Piperales</taxon>
        <taxon>Aristolochiaceae</taxon>
        <taxon>Aristolochia</taxon>
    </lineage>
</organism>
<evidence type="ECO:0000256" key="2">
    <source>
        <dbReference type="ARBA" id="ARBA00022473"/>
    </source>
</evidence>
<name>A0AAV7F8W5_ARIFI</name>
<evidence type="ECO:0000313" key="9">
    <source>
        <dbReference type="EMBL" id="KAG9457409.1"/>
    </source>
</evidence>
<evidence type="ECO:0000256" key="8">
    <source>
        <dbReference type="SAM" id="MobiDB-lite"/>
    </source>
</evidence>
<keyword evidence="4" id="KW-0812">Transmembrane</keyword>
<comment type="subcellular location">
    <subcellularLocation>
        <location evidence="1">Cell membrane</location>
        <topology evidence="1">Single-pass membrane protein</topology>
    </subcellularLocation>
</comment>
<keyword evidence="10" id="KW-1185">Reference proteome</keyword>
<keyword evidence="5" id="KW-1133">Transmembrane helix</keyword>
<dbReference type="GO" id="GO:0008285">
    <property type="term" value="P:negative regulation of cell population proliferation"/>
    <property type="evidence" value="ECO:0007669"/>
    <property type="project" value="InterPro"/>
</dbReference>
<keyword evidence="2" id="KW-0217">Developmental protein</keyword>
<dbReference type="AlphaFoldDB" id="A0AAV7F8W5"/>
<dbReference type="InterPro" id="IPR012552">
    <property type="entry name" value="DVL"/>
</dbReference>
<keyword evidence="6" id="KW-0472">Membrane</keyword>
<keyword evidence="3" id="KW-1003">Cell membrane</keyword>
<gene>
    <name evidence="9" type="ORF">H6P81_001917</name>
</gene>
<reference evidence="9 10" key="1">
    <citation type="submission" date="2021-07" db="EMBL/GenBank/DDBJ databases">
        <title>The Aristolochia fimbriata genome: insights into angiosperm evolution, floral development and chemical biosynthesis.</title>
        <authorList>
            <person name="Jiao Y."/>
        </authorList>
    </citation>
    <scope>NUCLEOTIDE SEQUENCE [LARGE SCALE GENOMIC DNA]</scope>
    <source>
        <strain evidence="9">IBCAS-2021</strain>
        <tissue evidence="9">Leaf</tissue>
    </source>
</reference>
<sequence>MWDPHTAQLGQHLRLLLLPSRNRVGSCMGRGRVPAGAAGPGDDTPRDSPRARGAPASCKKGSPESRCRSTNTRRCGKNVQCMSLQRPCRLVLRREVPPPSPPTHGDKVGRLSQSCRLRQLQASSPLPRWMNRVLSGPWDNDEWQAEAVEVASYLAGLVTRRRYIFNPAVSQARYGKWRRAVRQQRGKFYIIKLCVSMLLCSREEE</sequence>
<feature type="region of interest" description="Disordered" evidence="8">
    <location>
        <begin position="28"/>
        <end position="71"/>
    </location>
</feature>
<comment type="caution">
    <text evidence="9">The sequence shown here is derived from an EMBL/GenBank/DDBJ whole genome shotgun (WGS) entry which is preliminary data.</text>
</comment>
<accession>A0AAV7F8W5</accession>
<dbReference type="EMBL" id="JAINDJ010000002">
    <property type="protein sequence ID" value="KAG9457409.1"/>
    <property type="molecule type" value="Genomic_DNA"/>
</dbReference>
<protein>
    <submittedName>
        <fullName evidence="9">Uncharacterized protein</fullName>
    </submittedName>
</protein>